<dbReference type="AlphaFoldDB" id="A0A8T0QPM7"/>
<reference evidence="2" key="1">
    <citation type="submission" date="2020-05" db="EMBL/GenBank/DDBJ databases">
        <title>WGS assembly of Panicum virgatum.</title>
        <authorList>
            <person name="Lovell J.T."/>
            <person name="Jenkins J."/>
            <person name="Shu S."/>
            <person name="Juenger T.E."/>
            <person name="Schmutz J."/>
        </authorList>
    </citation>
    <scope>NUCLEOTIDE SEQUENCE</scope>
    <source>
        <strain evidence="2">AP13</strain>
    </source>
</reference>
<organism evidence="2 3">
    <name type="scientific">Panicum virgatum</name>
    <name type="common">Blackwell switchgrass</name>
    <dbReference type="NCBI Taxonomy" id="38727"/>
    <lineage>
        <taxon>Eukaryota</taxon>
        <taxon>Viridiplantae</taxon>
        <taxon>Streptophyta</taxon>
        <taxon>Embryophyta</taxon>
        <taxon>Tracheophyta</taxon>
        <taxon>Spermatophyta</taxon>
        <taxon>Magnoliopsida</taxon>
        <taxon>Liliopsida</taxon>
        <taxon>Poales</taxon>
        <taxon>Poaceae</taxon>
        <taxon>PACMAD clade</taxon>
        <taxon>Panicoideae</taxon>
        <taxon>Panicodae</taxon>
        <taxon>Paniceae</taxon>
        <taxon>Panicinae</taxon>
        <taxon>Panicum</taxon>
        <taxon>Panicum sect. Hiantes</taxon>
    </lineage>
</organism>
<name>A0A8T0QPM7_PANVG</name>
<evidence type="ECO:0000256" key="1">
    <source>
        <dbReference type="SAM" id="MobiDB-lite"/>
    </source>
</evidence>
<keyword evidence="3" id="KW-1185">Reference proteome</keyword>
<feature type="compositionally biased region" description="Basic and acidic residues" evidence="1">
    <location>
        <begin position="75"/>
        <end position="88"/>
    </location>
</feature>
<dbReference type="Proteomes" id="UP000823388">
    <property type="component" value="Chromosome 7K"/>
</dbReference>
<gene>
    <name evidence="2" type="ORF">PVAP13_7KG392000</name>
</gene>
<proteinExistence type="predicted"/>
<evidence type="ECO:0000313" key="3">
    <source>
        <dbReference type="Proteomes" id="UP000823388"/>
    </source>
</evidence>
<dbReference type="EMBL" id="CM029049">
    <property type="protein sequence ID" value="KAG2574866.1"/>
    <property type="molecule type" value="Genomic_DNA"/>
</dbReference>
<accession>A0A8T0QPM7</accession>
<comment type="caution">
    <text evidence="2">The sequence shown here is derived from an EMBL/GenBank/DDBJ whole genome shotgun (WGS) entry which is preliminary data.</text>
</comment>
<feature type="compositionally biased region" description="Basic residues" evidence="1">
    <location>
        <begin position="89"/>
        <end position="114"/>
    </location>
</feature>
<protein>
    <submittedName>
        <fullName evidence="2">Uncharacterized protein</fullName>
    </submittedName>
</protein>
<evidence type="ECO:0000313" key="2">
    <source>
        <dbReference type="EMBL" id="KAG2574866.1"/>
    </source>
</evidence>
<sequence length="114" mass="12926">MVFVVCICRQVRRSLAFGCSDAFVLLIEQLLSPELNEGARSTVVSSLRDDGKSCGGRVTGTMVERSRKGCGRGEPAWKRNERSGVERKSVRRRRRRWSGRGRIAKKKKKTDRKS</sequence>
<feature type="region of interest" description="Disordered" evidence="1">
    <location>
        <begin position="65"/>
        <end position="114"/>
    </location>
</feature>